<dbReference type="GeneID" id="36596035"/>
<dbReference type="EMBL" id="KZ613743">
    <property type="protein sequence ID" value="PMD66716.1"/>
    <property type="molecule type" value="Genomic_DNA"/>
</dbReference>
<sequence>TFPLIAIGSSGNGPGCGKPGPNLVFVLARALLRPHFLSYKGRNFLEEKMQLQDRTPAATPAFPNPFRSKSVSDGSTIASEVKLRFGNLFNDCSRNTIDQSILQERRQVPHDAFELLQDLDLTFSLAKTKEAAEARRKAAHGDAQKQFEDRDKGYGTNSGSSGGGSASGQGSASTQNAGQGRST</sequence>
<dbReference type="RefSeq" id="XP_024743620.1">
    <property type="nucleotide sequence ID" value="XM_024887959.1"/>
</dbReference>
<feature type="compositionally biased region" description="Low complexity" evidence="1">
    <location>
        <begin position="168"/>
        <end position="183"/>
    </location>
</feature>
<evidence type="ECO:0000313" key="3">
    <source>
        <dbReference type="Proteomes" id="UP000235371"/>
    </source>
</evidence>
<protein>
    <submittedName>
        <fullName evidence="2">Uncharacterized protein</fullName>
    </submittedName>
</protein>
<evidence type="ECO:0000313" key="2">
    <source>
        <dbReference type="EMBL" id="PMD66716.1"/>
    </source>
</evidence>
<gene>
    <name evidence="2" type="ORF">K444DRAFT_698792</name>
</gene>
<feature type="region of interest" description="Disordered" evidence="1">
    <location>
        <begin position="135"/>
        <end position="183"/>
    </location>
</feature>
<feature type="non-terminal residue" evidence="2">
    <location>
        <position position="1"/>
    </location>
</feature>
<dbReference type="InParanoid" id="A0A2J6TUN2"/>
<dbReference type="AlphaFoldDB" id="A0A2J6TUN2"/>
<keyword evidence="3" id="KW-1185">Reference proteome</keyword>
<evidence type="ECO:0000256" key="1">
    <source>
        <dbReference type="SAM" id="MobiDB-lite"/>
    </source>
</evidence>
<reference evidence="2 3" key="1">
    <citation type="submission" date="2016-04" db="EMBL/GenBank/DDBJ databases">
        <title>A degradative enzymes factory behind the ericoid mycorrhizal symbiosis.</title>
        <authorList>
            <consortium name="DOE Joint Genome Institute"/>
            <person name="Martino E."/>
            <person name="Morin E."/>
            <person name="Grelet G."/>
            <person name="Kuo A."/>
            <person name="Kohler A."/>
            <person name="Daghino S."/>
            <person name="Barry K."/>
            <person name="Choi C."/>
            <person name="Cichocki N."/>
            <person name="Clum A."/>
            <person name="Copeland A."/>
            <person name="Hainaut M."/>
            <person name="Haridas S."/>
            <person name="Labutti K."/>
            <person name="Lindquist E."/>
            <person name="Lipzen A."/>
            <person name="Khouja H.-R."/>
            <person name="Murat C."/>
            <person name="Ohm R."/>
            <person name="Olson A."/>
            <person name="Spatafora J."/>
            <person name="Veneault-Fourrey C."/>
            <person name="Henrissat B."/>
            <person name="Grigoriev I."/>
            <person name="Martin F."/>
            <person name="Perotto S."/>
        </authorList>
    </citation>
    <scope>NUCLEOTIDE SEQUENCE [LARGE SCALE GENOMIC DNA]</scope>
    <source>
        <strain evidence="2 3">E</strain>
    </source>
</reference>
<dbReference type="Proteomes" id="UP000235371">
    <property type="component" value="Unassembled WGS sequence"/>
</dbReference>
<proteinExistence type="predicted"/>
<name>A0A2J6TUN2_9HELO</name>
<organism evidence="2 3">
    <name type="scientific">Hyaloscypha bicolor E</name>
    <dbReference type="NCBI Taxonomy" id="1095630"/>
    <lineage>
        <taxon>Eukaryota</taxon>
        <taxon>Fungi</taxon>
        <taxon>Dikarya</taxon>
        <taxon>Ascomycota</taxon>
        <taxon>Pezizomycotina</taxon>
        <taxon>Leotiomycetes</taxon>
        <taxon>Helotiales</taxon>
        <taxon>Hyaloscyphaceae</taxon>
        <taxon>Hyaloscypha</taxon>
        <taxon>Hyaloscypha bicolor</taxon>
    </lineage>
</organism>
<feature type="compositionally biased region" description="Basic and acidic residues" evidence="1">
    <location>
        <begin position="135"/>
        <end position="153"/>
    </location>
</feature>
<accession>A0A2J6TUN2</accession>